<comment type="caution">
    <text evidence="1">The sequence shown here is derived from an EMBL/GenBank/DDBJ whole genome shotgun (WGS) entry which is preliminary data.</text>
</comment>
<sequence length="48" mass="5430">MQSVSALPHDLTNGHVSNIRHIVWERFKSYKHIALYAVIGLSPFAILV</sequence>
<dbReference type="AlphaFoldDB" id="A0A9P0PGQ4"/>
<keyword evidence="2" id="KW-1185">Reference proteome</keyword>
<proteinExistence type="predicted"/>
<protein>
    <submittedName>
        <fullName evidence="1">Uncharacterized protein</fullName>
    </submittedName>
</protein>
<accession>A0A9P0PGQ4</accession>
<reference evidence="1" key="1">
    <citation type="submission" date="2022-03" db="EMBL/GenBank/DDBJ databases">
        <authorList>
            <person name="Sayadi A."/>
        </authorList>
    </citation>
    <scope>NUCLEOTIDE SEQUENCE</scope>
</reference>
<organism evidence="1 2">
    <name type="scientific">Acanthoscelides obtectus</name>
    <name type="common">Bean weevil</name>
    <name type="synonym">Bruchus obtectus</name>
    <dbReference type="NCBI Taxonomy" id="200917"/>
    <lineage>
        <taxon>Eukaryota</taxon>
        <taxon>Metazoa</taxon>
        <taxon>Ecdysozoa</taxon>
        <taxon>Arthropoda</taxon>
        <taxon>Hexapoda</taxon>
        <taxon>Insecta</taxon>
        <taxon>Pterygota</taxon>
        <taxon>Neoptera</taxon>
        <taxon>Endopterygota</taxon>
        <taxon>Coleoptera</taxon>
        <taxon>Polyphaga</taxon>
        <taxon>Cucujiformia</taxon>
        <taxon>Chrysomeloidea</taxon>
        <taxon>Chrysomelidae</taxon>
        <taxon>Bruchinae</taxon>
        <taxon>Bruchini</taxon>
        <taxon>Acanthoscelides</taxon>
    </lineage>
</organism>
<evidence type="ECO:0000313" key="1">
    <source>
        <dbReference type="EMBL" id="CAH1982791.1"/>
    </source>
</evidence>
<evidence type="ECO:0000313" key="2">
    <source>
        <dbReference type="Proteomes" id="UP001152888"/>
    </source>
</evidence>
<name>A0A9P0PGQ4_ACAOB</name>
<gene>
    <name evidence="1" type="ORF">ACAOBT_LOCUS15216</name>
</gene>
<dbReference type="EMBL" id="CAKOFQ010006927">
    <property type="protein sequence ID" value="CAH1982791.1"/>
    <property type="molecule type" value="Genomic_DNA"/>
</dbReference>
<dbReference type="Proteomes" id="UP001152888">
    <property type="component" value="Unassembled WGS sequence"/>
</dbReference>